<dbReference type="EMBL" id="LAZP02000118">
    <property type="protein sequence ID" value="PFH60606.1"/>
    <property type="molecule type" value="Genomic_DNA"/>
</dbReference>
<feature type="binding site" evidence="3">
    <location>
        <position position="277"/>
    </location>
    <ligand>
        <name>Mn(2+)</name>
        <dbReference type="ChEBI" id="CHEBI:29035"/>
        <label>2</label>
    </ligand>
</feature>
<dbReference type="Pfam" id="PF00190">
    <property type="entry name" value="Cupin_1"/>
    <property type="match status" value="2"/>
</dbReference>
<dbReference type="GO" id="GO:0046872">
    <property type="term" value="F:metal ion binding"/>
    <property type="evidence" value="ECO:0007669"/>
    <property type="project" value="UniProtKB-KW"/>
</dbReference>
<organism evidence="5 6">
    <name type="scientific">Ophiocordyceps unilateralis</name>
    <name type="common">Zombie-ant fungus</name>
    <name type="synonym">Torrubia unilateralis</name>
    <dbReference type="NCBI Taxonomy" id="268505"/>
    <lineage>
        <taxon>Eukaryota</taxon>
        <taxon>Fungi</taxon>
        <taxon>Dikarya</taxon>
        <taxon>Ascomycota</taxon>
        <taxon>Pezizomycotina</taxon>
        <taxon>Sordariomycetes</taxon>
        <taxon>Hypocreomycetidae</taxon>
        <taxon>Hypocreales</taxon>
        <taxon>Ophiocordycipitaceae</taxon>
        <taxon>Ophiocordyceps</taxon>
    </lineage>
</organism>
<dbReference type="GO" id="GO:0033609">
    <property type="term" value="P:oxalate metabolic process"/>
    <property type="evidence" value="ECO:0007669"/>
    <property type="project" value="InterPro"/>
</dbReference>
<evidence type="ECO:0000313" key="5">
    <source>
        <dbReference type="EMBL" id="PFH60606.1"/>
    </source>
</evidence>
<dbReference type="NCBIfam" id="TIGR03404">
    <property type="entry name" value="bicupin_oxalic"/>
    <property type="match status" value="1"/>
</dbReference>
<dbReference type="SUPFAM" id="SSF51182">
    <property type="entry name" value="RmlC-like cupins"/>
    <property type="match status" value="1"/>
</dbReference>
<keyword evidence="6" id="KW-1185">Reference proteome</keyword>
<evidence type="ECO:0000313" key="6">
    <source>
        <dbReference type="Proteomes" id="UP000037136"/>
    </source>
</evidence>
<dbReference type="SMART" id="SM00835">
    <property type="entry name" value="Cupin_1"/>
    <property type="match status" value="2"/>
</dbReference>
<dbReference type="InterPro" id="IPR017774">
    <property type="entry name" value="Bicupin_oxalate_deCO2ase/Oxase"/>
</dbReference>
<feature type="binding site" evidence="3">
    <location>
        <position position="233"/>
    </location>
    <ligand>
        <name>Mn(2+)</name>
        <dbReference type="ChEBI" id="CHEBI:29035"/>
        <label>2</label>
    </ligand>
</feature>
<feature type="active site" description="Proton donor" evidence="2">
    <location>
        <position position="291"/>
    </location>
</feature>
<dbReference type="Proteomes" id="UP000037136">
    <property type="component" value="Unassembled WGS sequence"/>
</dbReference>
<evidence type="ECO:0000256" key="3">
    <source>
        <dbReference type="PIRSR" id="PIRSR617774-2"/>
    </source>
</evidence>
<proteinExistence type="predicted"/>
<feature type="binding site" evidence="3">
    <location>
        <position position="96"/>
    </location>
    <ligand>
        <name>Mn(2+)</name>
        <dbReference type="ChEBI" id="CHEBI:29035"/>
        <label>1</label>
    </ligand>
</feature>
<comment type="caution">
    <text evidence="5">The sequence shown here is derived from an EMBL/GenBank/DDBJ whole genome shotgun (WGS) entry which is preliminary data.</text>
</comment>
<dbReference type="CDD" id="cd20305">
    <property type="entry name" value="cupin_OxDC_C"/>
    <property type="match status" value="1"/>
</dbReference>
<feature type="binding site" evidence="3">
    <location>
        <position position="51"/>
    </location>
    <ligand>
        <name>Mn(2+)</name>
        <dbReference type="ChEBI" id="CHEBI:29035"/>
        <label>1</label>
    </ligand>
</feature>
<accession>A0A2A9PIG6</accession>
<dbReference type="InterPro" id="IPR014710">
    <property type="entry name" value="RmlC-like_jellyroll"/>
</dbReference>
<dbReference type="InterPro" id="IPR011051">
    <property type="entry name" value="RmlC_Cupin_sf"/>
</dbReference>
<feature type="domain" description="Cupin type-1" evidence="4">
    <location>
        <begin position="16"/>
        <end position="149"/>
    </location>
</feature>
<protein>
    <recommendedName>
        <fullName evidence="4">Cupin type-1 domain-containing protein</fullName>
    </recommendedName>
</protein>
<dbReference type="PANTHER" id="PTHR35848">
    <property type="entry name" value="OXALATE-BINDING PROTEIN"/>
    <property type="match status" value="1"/>
</dbReference>
<feature type="binding site" evidence="3">
    <location>
        <position position="238"/>
    </location>
    <ligand>
        <name>Mn(2+)</name>
        <dbReference type="ChEBI" id="CHEBI:29035"/>
        <label>2</label>
    </ligand>
</feature>
<evidence type="ECO:0000256" key="2">
    <source>
        <dbReference type="PIRSR" id="PIRSR617774-1"/>
    </source>
</evidence>
<dbReference type="InterPro" id="IPR051610">
    <property type="entry name" value="GPI/OXD"/>
</dbReference>
<feature type="binding site" evidence="3">
    <location>
        <position position="57"/>
    </location>
    <ligand>
        <name>Mn(2+)</name>
        <dbReference type="ChEBI" id="CHEBI:29035"/>
        <label>1</label>
    </ligand>
</feature>
<feature type="domain" description="Cupin type-1" evidence="4">
    <location>
        <begin position="185"/>
        <end position="327"/>
    </location>
</feature>
<comment type="cofactor">
    <cofactor evidence="3">
        <name>Mn(2+)</name>
        <dbReference type="ChEBI" id="CHEBI:29035"/>
    </cofactor>
    <text evidence="3">Binds 2 manganese ions per subunit.</text>
</comment>
<reference evidence="5 6" key="1">
    <citation type="journal article" date="2015" name="BMC Genomics">
        <title>Gene expression during zombie ant biting behavior reflects the complexity underlying fungal parasitic behavioral manipulation.</title>
        <authorList>
            <person name="de Bekker C."/>
            <person name="Ohm R.A."/>
            <person name="Loreto R.G."/>
            <person name="Sebastian A."/>
            <person name="Albert I."/>
            <person name="Merrow M."/>
            <person name="Brachmann A."/>
            <person name="Hughes D.P."/>
        </authorList>
    </citation>
    <scope>NUCLEOTIDE SEQUENCE [LARGE SCALE GENOMIC DNA]</scope>
    <source>
        <strain evidence="5 6">SC16a</strain>
    </source>
</reference>
<dbReference type="OrthoDB" id="10263073at2759"/>
<feature type="binding site" evidence="3">
    <location>
        <position position="53"/>
    </location>
    <ligand>
        <name>Mn(2+)</name>
        <dbReference type="ChEBI" id="CHEBI:29035"/>
        <label>1</label>
    </ligand>
</feature>
<feature type="binding site" evidence="3">
    <location>
        <position position="231"/>
    </location>
    <ligand>
        <name>Mn(2+)</name>
        <dbReference type="ChEBI" id="CHEBI:29035"/>
        <label>2</label>
    </ligand>
</feature>
<evidence type="ECO:0000259" key="4">
    <source>
        <dbReference type="SMART" id="SM00835"/>
    </source>
</evidence>
<name>A0A2A9PIG6_OPHUN</name>
<dbReference type="AlphaFoldDB" id="A0A2A9PIG6"/>
<evidence type="ECO:0000256" key="1">
    <source>
        <dbReference type="ARBA" id="ARBA00022723"/>
    </source>
</evidence>
<dbReference type="Gene3D" id="2.60.120.10">
    <property type="entry name" value="Jelly Rolls"/>
    <property type="match status" value="2"/>
</dbReference>
<gene>
    <name evidence="5" type="ORF">XA68_10662</name>
</gene>
<reference evidence="5 6" key="2">
    <citation type="journal article" date="2017" name="Sci. Rep.">
        <title>Ant-infecting Ophiocordyceps genomes reveal a high diversity of potential behavioral manipulation genes and a possible major role for enterotoxins.</title>
        <authorList>
            <person name="de Bekker C."/>
            <person name="Ohm R.A."/>
            <person name="Evans H.C."/>
            <person name="Brachmann A."/>
            <person name="Hughes D.P."/>
        </authorList>
    </citation>
    <scope>NUCLEOTIDE SEQUENCE [LARGE SCALE GENOMIC DNA]</scope>
    <source>
        <strain evidence="5 6">SC16a</strain>
    </source>
</reference>
<keyword evidence="3" id="KW-0464">Manganese</keyword>
<sequence length="337" mass="37857">MPNLKWSFSDSWTQLFEGGWGREQVVYDLPQSHDIAGAQEHLEKGAIQELHWHRLAEWGFVYKGRILVSVVDEQGNHQVQELNYGDVWYFPKGVAHTLQGLDDANEYLILLDGADVNKAGTIFHLDDWVAHTPKDILAKNFGVPESTFDKIPQKHPYILAGTVDQTNVTGAPVPMATGDSTYVYRTFQHAPEKIGGNGGEVHKIDSTNFPIAKTIAATHIRLKPGGLRELHWHPNAEEWIYFHQGTAKGTAFIGQSTARTYDFRAGDVAVFPDNAGHYIENTGKEDLIFFEFFKADRVVDISLSQWLALTPHSIVSQVLKVPLEFVQELKKSKQVLV</sequence>
<dbReference type="InterPro" id="IPR006045">
    <property type="entry name" value="Cupin_1"/>
</dbReference>
<dbReference type="PANTHER" id="PTHR35848:SF9">
    <property type="entry name" value="SLL1358 PROTEIN"/>
    <property type="match status" value="1"/>
</dbReference>
<dbReference type="STRING" id="268505.A0A2A9PIG6"/>
<keyword evidence="1 3" id="KW-0479">Metal-binding</keyword>